<evidence type="ECO:0000313" key="1">
    <source>
        <dbReference type="EMBL" id="MDZ5761868.1"/>
    </source>
</evidence>
<name>A0ABU5L6X0_9RICK</name>
<proteinExistence type="predicted"/>
<reference evidence="1 2" key="1">
    <citation type="submission" date="2023-02" db="EMBL/GenBank/DDBJ databases">
        <title>Host association and intracellularity evolved multiple times independently in the Rickettsiales.</title>
        <authorList>
            <person name="Castelli M."/>
            <person name="Nardi T."/>
            <person name="Gammuto L."/>
            <person name="Bellinzona G."/>
            <person name="Sabaneyeva E."/>
            <person name="Potekhin A."/>
            <person name="Serra V."/>
            <person name="Petroni G."/>
            <person name="Sassera D."/>
        </authorList>
    </citation>
    <scope>NUCLEOTIDE SEQUENCE [LARGE SCALE GENOMIC DNA]</scope>
    <source>
        <strain evidence="1 2">BOD18</strain>
    </source>
</reference>
<dbReference type="SUPFAM" id="SSF56925">
    <property type="entry name" value="OMPA-like"/>
    <property type="match status" value="1"/>
</dbReference>
<dbReference type="Proteomes" id="UP001293791">
    <property type="component" value="Unassembled WGS sequence"/>
</dbReference>
<keyword evidence="2" id="KW-1185">Reference proteome</keyword>
<comment type="caution">
    <text evidence="1">The sequence shown here is derived from an EMBL/GenBank/DDBJ whole genome shotgun (WGS) entry which is preliminary data.</text>
</comment>
<dbReference type="EMBL" id="JARGYT010000008">
    <property type="protein sequence ID" value="MDZ5761868.1"/>
    <property type="molecule type" value="Genomic_DNA"/>
</dbReference>
<evidence type="ECO:0000313" key="2">
    <source>
        <dbReference type="Proteomes" id="UP001293791"/>
    </source>
</evidence>
<dbReference type="Gene3D" id="2.40.160.20">
    <property type="match status" value="1"/>
</dbReference>
<dbReference type="InterPro" id="IPR011250">
    <property type="entry name" value="OMP/PagP_B-barrel"/>
</dbReference>
<protein>
    <recommendedName>
        <fullName evidence="3">Outer membrane protein beta-barrel domain-containing protein</fullName>
    </recommendedName>
</protein>
<organism evidence="1 2">
    <name type="scientific">Candidatus Cyrtobacter comes</name>
    <dbReference type="NCBI Taxonomy" id="675776"/>
    <lineage>
        <taxon>Bacteria</taxon>
        <taxon>Pseudomonadati</taxon>
        <taxon>Pseudomonadota</taxon>
        <taxon>Alphaproteobacteria</taxon>
        <taxon>Rickettsiales</taxon>
        <taxon>Candidatus Midichloriaceae</taxon>
        <taxon>Candidatus Cyrtobacter</taxon>
    </lineage>
</organism>
<dbReference type="RefSeq" id="WP_322497370.1">
    <property type="nucleotide sequence ID" value="NZ_JARGYT010000008.1"/>
</dbReference>
<gene>
    <name evidence="1" type="ORF">Cyrtocomes_00228</name>
</gene>
<accession>A0ABU5L6X0</accession>
<evidence type="ECO:0008006" key="3">
    <source>
        <dbReference type="Google" id="ProtNLM"/>
    </source>
</evidence>
<sequence length="173" mass="18708">MRKILIKGAGILCSILYSTVANSSVLKNLYFNSSIGILNANSTDKSFEANALVSSVGISYELTQNINLQAYGKVFSKISSNHKITNNTSYKQELSLYSINIGLSYKIPISSTVNPYIGIGIGSSFANTQATLYGISDTSSYKLSGESYCKNISYSCSLGLLFTCNSKLSLRHC</sequence>